<evidence type="ECO:0000313" key="2">
    <source>
        <dbReference type="Proteomes" id="UP000003781"/>
    </source>
</evidence>
<dbReference type="EMBL" id="AAXW01000010">
    <property type="protein sequence ID" value="EAZ91913.1"/>
    <property type="molecule type" value="Genomic_DNA"/>
</dbReference>
<organism evidence="1 2">
    <name type="scientific">Crocosphaera chwakensis CCY0110</name>
    <dbReference type="NCBI Taxonomy" id="391612"/>
    <lineage>
        <taxon>Bacteria</taxon>
        <taxon>Bacillati</taxon>
        <taxon>Cyanobacteriota</taxon>
        <taxon>Cyanophyceae</taxon>
        <taxon>Oscillatoriophycideae</taxon>
        <taxon>Chroococcales</taxon>
        <taxon>Aphanothecaceae</taxon>
        <taxon>Crocosphaera</taxon>
        <taxon>Crocosphaera chwakensis</taxon>
    </lineage>
</organism>
<dbReference type="AlphaFoldDB" id="A3INL5"/>
<name>A3INL5_9CHRO</name>
<accession>A3INL5</accession>
<sequence length="41" mass="4639">MINLDRNALIPQAKITQYLLVKLPKNDKSGYLVGWALPTLQ</sequence>
<evidence type="ECO:0000313" key="1">
    <source>
        <dbReference type="EMBL" id="EAZ91913.1"/>
    </source>
</evidence>
<dbReference type="Proteomes" id="UP000003781">
    <property type="component" value="Unassembled WGS sequence"/>
</dbReference>
<keyword evidence="2" id="KW-1185">Reference proteome</keyword>
<proteinExistence type="predicted"/>
<comment type="caution">
    <text evidence="1">The sequence shown here is derived from an EMBL/GenBank/DDBJ whole genome shotgun (WGS) entry which is preliminary data.</text>
</comment>
<reference evidence="1 2" key="1">
    <citation type="submission" date="2007-03" db="EMBL/GenBank/DDBJ databases">
        <authorList>
            <person name="Stal L."/>
            <person name="Ferriera S."/>
            <person name="Johnson J."/>
            <person name="Kravitz S."/>
            <person name="Beeson K."/>
            <person name="Sutton G."/>
            <person name="Rogers Y.-H."/>
            <person name="Friedman R."/>
            <person name="Frazier M."/>
            <person name="Venter J.C."/>
        </authorList>
    </citation>
    <scope>NUCLEOTIDE SEQUENCE [LARGE SCALE GENOMIC DNA]</scope>
    <source>
        <strain evidence="1 2">CCY0110</strain>
    </source>
</reference>
<gene>
    <name evidence="1" type="ORF">CY0110_29599</name>
</gene>
<protein>
    <submittedName>
        <fullName evidence="1">Uncharacterized protein</fullName>
    </submittedName>
</protein>